<dbReference type="EMBL" id="CP066744">
    <property type="protein sequence ID" value="QQK07275.1"/>
    <property type="molecule type" value="Genomic_DNA"/>
</dbReference>
<protein>
    <submittedName>
        <fullName evidence="1">ABC transporter ATP-binding protein</fullName>
    </submittedName>
</protein>
<keyword evidence="1" id="KW-0547">Nucleotide-binding</keyword>
<dbReference type="Proteomes" id="UP000595814">
    <property type="component" value="Chromosome"/>
</dbReference>
<name>A0AC61MRR4_9FIRM</name>
<evidence type="ECO:0000313" key="1">
    <source>
        <dbReference type="EMBL" id="QQK07275.1"/>
    </source>
</evidence>
<organism evidence="1 2">
    <name type="scientific">Miniphocaeibacter halophilus</name>
    <dbReference type="NCBI Taxonomy" id="2931922"/>
    <lineage>
        <taxon>Bacteria</taxon>
        <taxon>Bacillati</taxon>
        <taxon>Bacillota</taxon>
        <taxon>Tissierellia</taxon>
        <taxon>Tissierellales</taxon>
        <taxon>Peptoniphilaceae</taxon>
        <taxon>Miniphocaeibacter</taxon>
    </lineage>
</organism>
<keyword evidence="2" id="KW-1185">Reference proteome</keyword>
<keyword evidence="1" id="KW-0067">ATP-binding</keyword>
<evidence type="ECO:0000313" key="2">
    <source>
        <dbReference type="Proteomes" id="UP000595814"/>
    </source>
</evidence>
<accession>A0AC61MRR4</accession>
<proteinExistence type="predicted"/>
<gene>
    <name evidence="1" type="ORF">JFY71_08090</name>
</gene>
<reference evidence="1 2" key="1">
    <citation type="journal article" date="2022" name="Int. J. Syst. Evol. Microbiol.">
        <title>Miniphocaeibacter halophilus sp. nov., an ammonium-tolerant acetate-producing bacterium isolated from a biogas system.</title>
        <authorList>
            <person name="Schnurer A."/>
            <person name="Singh A."/>
            <person name="Bi S."/>
            <person name="Qiao W."/>
            <person name="Westerholm M."/>
        </authorList>
    </citation>
    <scope>NUCLEOTIDE SEQUENCE [LARGE SCALE GENOMIC DNA]</scope>
    <source>
        <strain evidence="1 2">AMB_01</strain>
    </source>
</reference>
<sequence>MKLVFSYLKKYKAFLILCFICSFGFIFTEIGIPTLFADGISNNFKNGNTQYILLLAIKMYGFAFIGLILLLILAYSSNRMTSKIVRDIRNELFSHIQTFSREKYEDFNISRLLTNIVNDCFIIMQFLIVIIRLGFIAPMMIISSFIMIYRKSPTIAIVTLAIVPILLVGVFLINKITRPISIKQQKKLDNINLNMRESLTGLRVIRAFNRQDFQSKRFGKINEEYGGFSKKLFQLMALIPPLFTVIFSIIMITVVYLGSNYVNQGTLDYGALAAFIEYVFHALFSFLMLANVLIMYPRFSVAVNRINEVLNTQTNITSKEINVETPIKGHIEFKNVSFAYADSSKENVLEDINLSIEPGETVAFIGSTGSGKSTLVRLIPRIFDVTKGSILVDGKDIRDYDLDYLRSKISFVPQKAILFSGTIKNNLLFGNRNASDEELNRAIDIAQAKDFVNSKKDGIYAQLSEGGTNLSGGQKQRLCIARALTRDVPIYIFDDSFSALDYKTDSVLRNRLKEEIKDSTFLIVAQRVATIMEADRIFVVNNGKIVGHGTHKELLKNNPIYREIAESQLSKEELAYE</sequence>